<dbReference type="CDD" id="cd22308">
    <property type="entry name" value="Af1548-like"/>
    <property type="match status" value="1"/>
</dbReference>
<dbReference type="EMBL" id="LRPB01000049">
    <property type="protein sequence ID" value="KYG79307.1"/>
    <property type="molecule type" value="Genomic_DNA"/>
</dbReference>
<dbReference type="RefSeq" id="WP_062303411.1">
    <property type="nucleotide sequence ID" value="NZ_LRPB01000049.1"/>
</dbReference>
<dbReference type="STRING" id="1914963.AWW67_13100"/>
<dbReference type="AlphaFoldDB" id="A0A150XKP4"/>
<dbReference type="GO" id="GO:0005524">
    <property type="term" value="F:ATP binding"/>
    <property type="evidence" value="ECO:0007669"/>
    <property type="project" value="UniProtKB-UniRule"/>
</dbReference>
<dbReference type="PROSITE" id="PS51161">
    <property type="entry name" value="ATP_CONE"/>
    <property type="match status" value="1"/>
</dbReference>
<proteinExistence type="predicted"/>
<dbReference type="GO" id="GO:0009307">
    <property type="term" value="P:DNA restriction-modification system"/>
    <property type="evidence" value="ECO:0007669"/>
    <property type="project" value="InterPro"/>
</dbReference>
<evidence type="ECO:0000259" key="4">
    <source>
        <dbReference type="PROSITE" id="PS51161"/>
    </source>
</evidence>
<evidence type="ECO:0000256" key="2">
    <source>
        <dbReference type="ARBA" id="ARBA00022840"/>
    </source>
</evidence>
<gene>
    <name evidence="5" type="ORF">AWW67_13100</name>
</gene>
<organism evidence="5 6">
    <name type="scientific">Roseivirga seohaensis</name>
    <dbReference type="NCBI Taxonomy" id="1914963"/>
    <lineage>
        <taxon>Bacteria</taxon>
        <taxon>Pseudomonadati</taxon>
        <taxon>Bacteroidota</taxon>
        <taxon>Cytophagia</taxon>
        <taxon>Cytophagales</taxon>
        <taxon>Roseivirgaceae</taxon>
        <taxon>Roseivirga</taxon>
    </lineage>
</organism>
<reference evidence="5 6" key="1">
    <citation type="submission" date="2016-01" db="EMBL/GenBank/DDBJ databases">
        <title>Genome sequencing of Roseivirga seohaensis SW-152.</title>
        <authorList>
            <person name="Selvaratnam C."/>
            <person name="Thevarajoo S."/>
            <person name="Goh K.M."/>
            <person name="Ee R."/>
            <person name="Chan K.-G."/>
            <person name="Chong C.S."/>
        </authorList>
    </citation>
    <scope>NUCLEOTIDE SEQUENCE [LARGE SCALE GENOMIC DNA]</scope>
    <source>
        <strain evidence="5 6">SW-152</strain>
    </source>
</reference>
<dbReference type="SUPFAM" id="SSF52980">
    <property type="entry name" value="Restriction endonuclease-like"/>
    <property type="match status" value="1"/>
</dbReference>
<accession>A0A150XKP4</accession>
<dbReference type="GO" id="GO:0004519">
    <property type="term" value="F:endonuclease activity"/>
    <property type="evidence" value="ECO:0007669"/>
    <property type="project" value="InterPro"/>
</dbReference>
<evidence type="ECO:0000313" key="6">
    <source>
        <dbReference type="Proteomes" id="UP000075663"/>
    </source>
</evidence>
<keyword evidence="2 3" id="KW-0067">ATP-binding</keyword>
<name>A0A150XKP4_9BACT</name>
<dbReference type="Pfam" id="PF04471">
    <property type="entry name" value="Mrr_cat"/>
    <property type="match status" value="1"/>
</dbReference>
<keyword evidence="1 3" id="KW-0547">Nucleotide-binding</keyword>
<dbReference type="InterPro" id="IPR054374">
    <property type="entry name" value="AF1548-like_C"/>
</dbReference>
<protein>
    <submittedName>
        <fullName evidence="5">ATPase</fullName>
    </submittedName>
</protein>
<dbReference type="InterPro" id="IPR007560">
    <property type="entry name" value="Restrct_endonuc_IV_Mrr"/>
</dbReference>
<feature type="domain" description="ATP-cone" evidence="4">
    <location>
        <begin position="6"/>
        <end position="87"/>
    </location>
</feature>
<evidence type="ECO:0000256" key="3">
    <source>
        <dbReference type="PROSITE-ProRule" id="PRU00492"/>
    </source>
</evidence>
<dbReference type="Pfam" id="PF22357">
    <property type="entry name" value="AF1548-like_C"/>
    <property type="match status" value="1"/>
</dbReference>
<dbReference type="Gene3D" id="3.40.1350.10">
    <property type="match status" value="1"/>
</dbReference>
<dbReference type="InterPro" id="IPR011856">
    <property type="entry name" value="tRNA_endonuc-like_dom_sf"/>
</dbReference>
<dbReference type="InterPro" id="IPR011335">
    <property type="entry name" value="Restrct_endonuc-II-like"/>
</dbReference>
<dbReference type="GO" id="GO:0003677">
    <property type="term" value="F:DNA binding"/>
    <property type="evidence" value="ECO:0007669"/>
    <property type="project" value="InterPro"/>
</dbReference>
<dbReference type="Pfam" id="PF03477">
    <property type="entry name" value="ATP-cone"/>
    <property type="match status" value="1"/>
</dbReference>
<evidence type="ECO:0000313" key="5">
    <source>
        <dbReference type="EMBL" id="KYG79307.1"/>
    </source>
</evidence>
<comment type="caution">
    <text evidence="5">The sequence shown here is derived from an EMBL/GenBank/DDBJ whole genome shotgun (WGS) entry which is preliminary data.</text>
</comment>
<dbReference type="Proteomes" id="UP000075663">
    <property type="component" value="Unassembled WGS sequence"/>
</dbReference>
<dbReference type="InterPro" id="IPR005144">
    <property type="entry name" value="ATP-cone_dom"/>
</dbReference>
<sequence>MPEKTVFITKASGEKAPFSPAKLKLSLERAGAGSSMIDRIVSEIEAQLFEGMSTKKIYSQAFSMLRKHSKPAAGRYKIKQAILELGPTGYPFEKFVGEILKHQGYRTKVGVIIQGHCVSHEIDVEAQKDNRHFMVECKFHNRQGYKCDVKIPLYIKSRFEDVKKQWEKRKDHTNKFHEGWVVTNTRFTEDAIQYGKCSGLKLIGWDYPQQGSIRDRINLSGLHPVTCLTSLTKAEKQKLIDKMIVLCKELCEKPKVLEEIGISRTRIKKIIKEGEEICSSGISHNN</sequence>
<evidence type="ECO:0000256" key="1">
    <source>
        <dbReference type="ARBA" id="ARBA00022741"/>
    </source>
</evidence>